<proteinExistence type="predicted"/>
<dbReference type="SMART" id="SM00862">
    <property type="entry name" value="Trans_reg_C"/>
    <property type="match status" value="1"/>
</dbReference>
<dbReference type="Proteomes" id="UP000315947">
    <property type="component" value="Chromosome"/>
</dbReference>
<dbReference type="Pfam" id="PF00072">
    <property type="entry name" value="Response_reg"/>
    <property type="match status" value="1"/>
</dbReference>
<feature type="DNA-binding region" description="OmpR/PhoB-type" evidence="7">
    <location>
        <begin position="127"/>
        <end position="224"/>
    </location>
</feature>
<keyword evidence="4 7" id="KW-0238">DNA-binding</keyword>
<dbReference type="PANTHER" id="PTHR48111:SF22">
    <property type="entry name" value="REGULATOR OF RPOS"/>
    <property type="match status" value="1"/>
</dbReference>
<dbReference type="InterPro" id="IPR039420">
    <property type="entry name" value="WalR-like"/>
</dbReference>
<dbReference type="PANTHER" id="PTHR48111">
    <property type="entry name" value="REGULATOR OF RPOS"/>
    <property type="match status" value="1"/>
</dbReference>
<reference evidence="10 11" key="1">
    <citation type="submission" date="2019-07" db="EMBL/GenBank/DDBJ databases">
        <title>Shewanella sp. YLB-06 whole genomic sequence.</title>
        <authorList>
            <person name="Yu L."/>
        </authorList>
    </citation>
    <scope>NUCLEOTIDE SEQUENCE [LARGE SCALE GENOMIC DNA]</scope>
    <source>
        <strain evidence="10 11">YLB-06</strain>
    </source>
</reference>
<evidence type="ECO:0000256" key="2">
    <source>
        <dbReference type="ARBA" id="ARBA00023012"/>
    </source>
</evidence>
<dbReference type="EMBL" id="CP041614">
    <property type="protein sequence ID" value="QDO82344.1"/>
    <property type="molecule type" value="Genomic_DNA"/>
</dbReference>
<evidence type="ECO:0000256" key="4">
    <source>
        <dbReference type="ARBA" id="ARBA00023125"/>
    </source>
</evidence>
<dbReference type="SUPFAM" id="SSF46894">
    <property type="entry name" value="C-terminal effector domain of the bipartite response regulators"/>
    <property type="match status" value="1"/>
</dbReference>
<dbReference type="RefSeq" id="WP_144044735.1">
    <property type="nucleotide sequence ID" value="NZ_CP041614.1"/>
</dbReference>
<dbReference type="InterPro" id="IPR016032">
    <property type="entry name" value="Sig_transdc_resp-reg_C-effctor"/>
</dbReference>
<dbReference type="PROSITE" id="PS51755">
    <property type="entry name" value="OMPR_PHOB"/>
    <property type="match status" value="1"/>
</dbReference>
<accession>A0ABX5WTC0</accession>
<keyword evidence="1 6" id="KW-0597">Phosphoprotein</keyword>
<keyword evidence="11" id="KW-1185">Reference proteome</keyword>
<evidence type="ECO:0000256" key="6">
    <source>
        <dbReference type="PROSITE-ProRule" id="PRU00169"/>
    </source>
</evidence>
<evidence type="ECO:0000256" key="7">
    <source>
        <dbReference type="PROSITE-ProRule" id="PRU01091"/>
    </source>
</evidence>
<dbReference type="SUPFAM" id="SSF52172">
    <property type="entry name" value="CheY-like"/>
    <property type="match status" value="1"/>
</dbReference>
<keyword evidence="3" id="KW-0805">Transcription regulation</keyword>
<dbReference type="InterPro" id="IPR036388">
    <property type="entry name" value="WH-like_DNA-bd_sf"/>
</dbReference>
<protein>
    <submittedName>
        <fullName evidence="10">Response regulator transcription factor</fullName>
    </submittedName>
</protein>
<dbReference type="CDD" id="cd00383">
    <property type="entry name" value="trans_reg_C"/>
    <property type="match status" value="1"/>
</dbReference>
<feature type="domain" description="OmpR/PhoB-type" evidence="9">
    <location>
        <begin position="127"/>
        <end position="224"/>
    </location>
</feature>
<evidence type="ECO:0000256" key="5">
    <source>
        <dbReference type="ARBA" id="ARBA00023163"/>
    </source>
</evidence>
<dbReference type="Gene3D" id="3.40.50.2300">
    <property type="match status" value="1"/>
</dbReference>
<feature type="domain" description="Response regulatory" evidence="8">
    <location>
        <begin position="4"/>
        <end position="118"/>
    </location>
</feature>
<feature type="modified residue" description="4-aspartylphosphate" evidence="6">
    <location>
        <position position="53"/>
    </location>
</feature>
<organism evidence="10 11">
    <name type="scientific">Shewanella psychropiezotolerans</name>
    <dbReference type="NCBI Taxonomy" id="2593655"/>
    <lineage>
        <taxon>Bacteria</taxon>
        <taxon>Pseudomonadati</taxon>
        <taxon>Pseudomonadota</taxon>
        <taxon>Gammaproteobacteria</taxon>
        <taxon>Alteromonadales</taxon>
        <taxon>Shewanellaceae</taxon>
        <taxon>Shewanella</taxon>
    </lineage>
</organism>
<evidence type="ECO:0000313" key="11">
    <source>
        <dbReference type="Proteomes" id="UP000315947"/>
    </source>
</evidence>
<dbReference type="PROSITE" id="PS50110">
    <property type="entry name" value="RESPONSE_REGULATORY"/>
    <property type="match status" value="1"/>
</dbReference>
<dbReference type="Pfam" id="PF00486">
    <property type="entry name" value="Trans_reg_C"/>
    <property type="match status" value="1"/>
</dbReference>
<dbReference type="InterPro" id="IPR001867">
    <property type="entry name" value="OmpR/PhoB-type_DNA-bd"/>
</dbReference>
<dbReference type="CDD" id="cd17574">
    <property type="entry name" value="REC_OmpR"/>
    <property type="match status" value="1"/>
</dbReference>
<evidence type="ECO:0000313" key="10">
    <source>
        <dbReference type="EMBL" id="QDO82344.1"/>
    </source>
</evidence>
<sequence length="237" mass="26532">MRSKLLIVEDNQDVAGILADYFEVQGTEVDFATNGELGFKLALESNFDAIILDLMLPKMDGLSVAKELRKQGCTTPILMLTALDDKQDLLNGFESGADDYLAKPFDLDVLNARVTALIKRQQGRVALGILKYGSLELNTAEHQVYRNGTKLILTPACYQILQLLMKRAPNVVKREELIEELWGDMPPGSDILRSHMYQLRNQLDKPFSESMLVTVPKIGFKLQQETLNNSNENPSTS</sequence>
<dbReference type="InterPro" id="IPR011006">
    <property type="entry name" value="CheY-like_superfamily"/>
</dbReference>
<dbReference type="SMART" id="SM00448">
    <property type="entry name" value="REC"/>
    <property type="match status" value="1"/>
</dbReference>
<dbReference type="Gene3D" id="1.10.10.10">
    <property type="entry name" value="Winged helix-like DNA-binding domain superfamily/Winged helix DNA-binding domain"/>
    <property type="match status" value="1"/>
</dbReference>
<gene>
    <name evidence="10" type="ORF">FM037_02685</name>
</gene>
<evidence type="ECO:0000259" key="8">
    <source>
        <dbReference type="PROSITE" id="PS50110"/>
    </source>
</evidence>
<dbReference type="InterPro" id="IPR001789">
    <property type="entry name" value="Sig_transdc_resp-reg_receiver"/>
</dbReference>
<keyword evidence="2" id="KW-0902">Two-component regulatory system</keyword>
<evidence type="ECO:0000259" key="9">
    <source>
        <dbReference type="PROSITE" id="PS51755"/>
    </source>
</evidence>
<keyword evidence="5" id="KW-0804">Transcription</keyword>
<evidence type="ECO:0000256" key="1">
    <source>
        <dbReference type="ARBA" id="ARBA00022553"/>
    </source>
</evidence>
<name>A0ABX5WTC0_9GAMM</name>
<evidence type="ECO:0000256" key="3">
    <source>
        <dbReference type="ARBA" id="ARBA00023015"/>
    </source>
</evidence>